<organism evidence="2 3">
    <name type="scientific">Aliterella atlantica CENA595</name>
    <dbReference type="NCBI Taxonomy" id="1618023"/>
    <lineage>
        <taxon>Bacteria</taxon>
        <taxon>Bacillati</taxon>
        <taxon>Cyanobacteriota</taxon>
        <taxon>Cyanophyceae</taxon>
        <taxon>Chroococcidiopsidales</taxon>
        <taxon>Aliterellaceae</taxon>
        <taxon>Aliterella</taxon>
    </lineage>
</organism>
<reference evidence="2 3" key="1">
    <citation type="submission" date="2015-02" db="EMBL/GenBank/DDBJ databases">
        <title>Draft genome of a novel marine cyanobacterium (Chroococcales) isolated from South Atlantic Ocean.</title>
        <authorList>
            <person name="Rigonato J."/>
            <person name="Alvarenga D.O."/>
            <person name="Branco L.H."/>
            <person name="Varani A.M."/>
            <person name="Brandini F.P."/>
            <person name="Fiore M.F."/>
        </authorList>
    </citation>
    <scope>NUCLEOTIDE SEQUENCE [LARGE SCALE GENOMIC DNA]</scope>
    <source>
        <strain evidence="2 3">CENA595</strain>
    </source>
</reference>
<dbReference type="EMBL" id="JYON01000007">
    <property type="protein sequence ID" value="KJH72203.1"/>
    <property type="molecule type" value="Genomic_DNA"/>
</dbReference>
<feature type="compositionally biased region" description="Polar residues" evidence="1">
    <location>
        <begin position="1"/>
        <end position="15"/>
    </location>
</feature>
<feature type="region of interest" description="Disordered" evidence="1">
    <location>
        <begin position="75"/>
        <end position="161"/>
    </location>
</feature>
<dbReference type="AlphaFoldDB" id="A0A0D8ZTW4"/>
<feature type="compositionally biased region" description="Polar residues" evidence="1">
    <location>
        <begin position="524"/>
        <end position="537"/>
    </location>
</feature>
<dbReference type="PATRIC" id="fig|1618023.3.peg.3555"/>
<keyword evidence="3" id="KW-1185">Reference proteome</keyword>
<feature type="compositionally biased region" description="Low complexity" evidence="1">
    <location>
        <begin position="551"/>
        <end position="567"/>
    </location>
</feature>
<protein>
    <submittedName>
        <fullName evidence="2">Uncharacterized protein</fullName>
    </submittedName>
</protein>
<feature type="region of interest" description="Disordered" evidence="1">
    <location>
        <begin position="1"/>
        <end position="33"/>
    </location>
</feature>
<name>A0A0D8ZTW4_9CYAN</name>
<accession>A0A0D8ZTW4</accession>
<evidence type="ECO:0000256" key="1">
    <source>
        <dbReference type="SAM" id="MobiDB-lite"/>
    </source>
</evidence>
<feature type="compositionally biased region" description="Low complexity" evidence="1">
    <location>
        <begin position="497"/>
        <end position="511"/>
    </location>
</feature>
<dbReference type="STRING" id="1618023.UH38_09080"/>
<sequence length="949" mass="99348">MPLTPDEQNLVNRLNEQFPRPGDRSYEREFQDNTVDRQVDNLMRDALNLKKFNDNRLTVPSDAELRYRAGLPVNEPIIPKEPLSEGLLKRDRPNPTPPTTPPPSADVPPSGPRTSPASPPPTPRTSGGSGNVVNMEAAPPTASPRQTLAGPNPAPGAKPSGLPGVPGRLAYPAAGAAVDFAFRIAAGQPLGQAAAGAIGSGIGSAAGFAAGSALGPMGGFLGGMVGGYLGGMAGSALYNLAFPSTAEAPRGQFDPKVGKYPFQGGQTPRVLYNAYLEYTMTQGVGQPDRVQKREFSCYGPIVGVFFELLSDGNCVYIIRHHGTFASGPVSLPMNSFIANSYHLQKASIEITNIIILDGSANLGGNPPSLPIPQDNRTPDSLEHPGNTNYAPPSAIPQIINITNNNVTSSPALNNYAPGGFLSKAGGTPRGDSPDWIPKGNLGPEEHPDFSPLPVALLPDAAPSGSPSSIGAPASATQGVPNKSPFTFNPDGSLEIVTPGSPTTTGNPTTNPADRSFPGAGFQPTILQPNPLTANPGFSSSPNPNTAPPSGLPTTTLNNPTPDAVRPTPTVPPPTPTPAPTPTTSQPDFDDLRNKLNQLELLIVGATVLLNPIANNTTPEALRDAAETGTCRTTQPGGCSYNMVNDAVSRGNAPINEKLNGLGNLANLAANLNELALLKPIKEGVDLANNKLGPLMKGADGISGFLGRLSSSLGIDRALNLIAIASSLHNAMMLSASLKITLLEVLSSVGNATGLLQTSEGDNVDLNAVFNQGIEKFMTLLLGEENYAGLKVGLRKYNAIYRAATNSLNATAQMFNSIGEAIETAAEYTGKIGNALRAASVVRENAYNFMSERITVKTSKFMVFQTKVGDVTQVLETINEIAENVVEGQEQYTEAVKATQDFKKALADADRPEAIDNKLIKAEAEKIKANLVADPTGEDETGLLSFLTDR</sequence>
<dbReference type="RefSeq" id="WP_045054329.1">
    <property type="nucleotide sequence ID" value="NZ_CAWMDP010000040.1"/>
</dbReference>
<gene>
    <name evidence="2" type="ORF">UH38_09080</name>
</gene>
<feature type="compositionally biased region" description="Basic and acidic residues" evidence="1">
    <location>
        <begin position="21"/>
        <end position="33"/>
    </location>
</feature>
<proteinExistence type="predicted"/>
<dbReference type="Proteomes" id="UP000032452">
    <property type="component" value="Unassembled WGS sequence"/>
</dbReference>
<dbReference type="OrthoDB" id="531469at2"/>
<feature type="compositionally biased region" description="Pro residues" evidence="1">
    <location>
        <begin position="94"/>
        <end position="123"/>
    </location>
</feature>
<evidence type="ECO:0000313" key="3">
    <source>
        <dbReference type="Proteomes" id="UP000032452"/>
    </source>
</evidence>
<feature type="compositionally biased region" description="Polar residues" evidence="1">
    <location>
        <begin position="476"/>
        <end position="486"/>
    </location>
</feature>
<feature type="compositionally biased region" description="Low complexity" evidence="1">
    <location>
        <begin position="451"/>
        <end position="475"/>
    </location>
</feature>
<evidence type="ECO:0000313" key="2">
    <source>
        <dbReference type="EMBL" id="KJH72203.1"/>
    </source>
</evidence>
<feature type="region of interest" description="Disordered" evidence="1">
    <location>
        <begin position="365"/>
        <end position="394"/>
    </location>
</feature>
<comment type="caution">
    <text evidence="2">The sequence shown here is derived from an EMBL/GenBank/DDBJ whole genome shotgun (WGS) entry which is preliminary data.</text>
</comment>
<feature type="compositionally biased region" description="Pro residues" evidence="1">
    <location>
        <begin position="568"/>
        <end position="580"/>
    </location>
</feature>
<feature type="region of interest" description="Disordered" evidence="1">
    <location>
        <begin position="422"/>
        <end position="590"/>
    </location>
</feature>